<dbReference type="HOGENOM" id="CLU_927962_0_0_1"/>
<sequence>MFSSFAALGDLESRSLSRCCDTSTESSSAAKYDELFKGLSVDEAVQKGTVQPGRYLVLDFDFSRTQRSHSMSESAEGLRMEMNRGLEVFREEYPGPNLGKLVYAVQFALRNIHKRGEKDNPLWDVLGIYVLADEYDAYANGCMDPHDPRQWSDAEPALVLKSFWSAVKAGTALTHGIRKVYTTGITPLLLADLFSGANNQQNISFDPRFSTLCGLTRSDVLGALRIVCSNEEELQKHFRELEHYANGYHFCQTQSVDKVFNTQTALSYLDSSTETNSESTTPNYEVPDTSYAFVPKRLPL</sequence>
<dbReference type="PANTHER" id="PTHR34825:SF1">
    <property type="entry name" value="AAA-ATPASE-LIKE DOMAIN-CONTAINING PROTEIN"/>
    <property type="match status" value="1"/>
</dbReference>
<dbReference type="GeneID" id="25291840"/>
<dbReference type="AlphaFoldDB" id="A0A0D2FUM5"/>
<dbReference type="RefSeq" id="XP_013272933.1">
    <property type="nucleotide sequence ID" value="XM_013417479.1"/>
</dbReference>
<dbReference type="OrthoDB" id="5414712at2759"/>
<name>A0A0D2FUM5_9EURO</name>
<gene>
    <name evidence="2" type="ORF">Z518_03769</name>
</gene>
<dbReference type="InterPro" id="IPR018631">
    <property type="entry name" value="AAA-ATPase-like_dom"/>
</dbReference>
<protein>
    <recommendedName>
        <fullName evidence="1">AAA-ATPase-like domain-containing protein</fullName>
    </recommendedName>
</protein>
<evidence type="ECO:0000313" key="2">
    <source>
        <dbReference type="EMBL" id="KIX05797.1"/>
    </source>
</evidence>
<evidence type="ECO:0000313" key="3">
    <source>
        <dbReference type="Proteomes" id="UP000053617"/>
    </source>
</evidence>
<dbReference type="VEuPathDB" id="FungiDB:Z518_03769"/>
<dbReference type="PANTHER" id="PTHR34825">
    <property type="entry name" value="CONSERVED PROTEIN, WITH A WEAK D-GALACTARATE DEHYDRATASE/ALTRONATE HYDROLASE DOMAIN"/>
    <property type="match status" value="1"/>
</dbReference>
<feature type="domain" description="AAA-ATPase-like" evidence="1">
    <location>
        <begin position="29"/>
        <end position="194"/>
    </location>
</feature>
<evidence type="ECO:0000259" key="1">
    <source>
        <dbReference type="Pfam" id="PF09820"/>
    </source>
</evidence>
<reference evidence="2 3" key="1">
    <citation type="submission" date="2015-01" db="EMBL/GenBank/DDBJ databases">
        <title>The Genome Sequence of Rhinocladiella mackenzie CBS 650.93.</title>
        <authorList>
            <consortium name="The Broad Institute Genomics Platform"/>
            <person name="Cuomo C."/>
            <person name="de Hoog S."/>
            <person name="Gorbushina A."/>
            <person name="Stielow B."/>
            <person name="Teixiera M."/>
            <person name="Abouelleil A."/>
            <person name="Chapman S.B."/>
            <person name="Priest M."/>
            <person name="Young S.K."/>
            <person name="Wortman J."/>
            <person name="Nusbaum C."/>
            <person name="Birren B."/>
        </authorList>
    </citation>
    <scope>NUCLEOTIDE SEQUENCE [LARGE SCALE GENOMIC DNA]</scope>
    <source>
        <strain evidence="2 3">CBS 650.93</strain>
    </source>
</reference>
<dbReference type="EMBL" id="KN847477">
    <property type="protein sequence ID" value="KIX05797.1"/>
    <property type="molecule type" value="Genomic_DNA"/>
</dbReference>
<accession>A0A0D2FUM5</accession>
<organism evidence="2 3">
    <name type="scientific">Rhinocladiella mackenziei CBS 650.93</name>
    <dbReference type="NCBI Taxonomy" id="1442369"/>
    <lineage>
        <taxon>Eukaryota</taxon>
        <taxon>Fungi</taxon>
        <taxon>Dikarya</taxon>
        <taxon>Ascomycota</taxon>
        <taxon>Pezizomycotina</taxon>
        <taxon>Eurotiomycetes</taxon>
        <taxon>Chaetothyriomycetidae</taxon>
        <taxon>Chaetothyriales</taxon>
        <taxon>Herpotrichiellaceae</taxon>
        <taxon>Rhinocladiella</taxon>
    </lineage>
</organism>
<dbReference type="Pfam" id="PF09820">
    <property type="entry name" value="AAA-ATPase_like"/>
    <property type="match status" value="1"/>
</dbReference>
<dbReference type="Proteomes" id="UP000053617">
    <property type="component" value="Unassembled WGS sequence"/>
</dbReference>
<keyword evidence="3" id="KW-1185">Reference proteome</keyword>
<proteinExistence type="predicted"/>